<dbReference type="Proteomes" id="UP000468591">
    <property type="component" value="Unassembled WGS sequence"/>
</dbReference>
<sequence>MRQTQRTVRSQPHDGVSQVVLQALSTIAPSSGSDGAIRKPLESYLCQMFDSMLHASGTRLLDVVKDMRRARITSLSIAETYVPIIARRLGNAWLADTVNFAAVTIGSARLQALLHRLECDWGLSCDAKFDSPPAYLVGVPEGVQHTLGASVLAGQLRHRGLSVHLELELTAEQLAQQVRHERYSGVLISASSLDHLRLCNKLIECSKNESRNTPVIIGGIILEQHSDIQSQTQADLVTSDVYEALRHCDISAAVQEDVPAFHDPRVVRGQLVDDRRRAAE</sequence>
<dbReference type="GO" id="GO:0046872">
    <property type="term" value="F:metal ion binding"/>
    <property type="evidence" value="ECO:0007669"/>
    <property type="project" value="InterPro"/>
</dbReference>
<dbReference type="AlphaFoldDB" id="A0A6P0CD94"/>
<dbReference type="Gene3D" id="3.40.50.280">
    <property type="entry name" value="Cobalamin-binding domain"/>
    <property type="match status" value="1"/>
</dbReference>
<dbReference type="CDD" id="cd02065">
    <property type="entry name" value="B12-binding_like"/>
    <property type="match status" value="1"/>
</dbReference>
<accession>A0A6P0CD94</accession>
<dbReference type="InterPro" id="IPR036724">
    <property type="entry name" value="Cobalamin-bd_sf"/>
</dbReference>
<evidence type="ECO:0000313" key="2">
    <source>
        <dbReference type="EMBL" id="NEK24169.1"/>
    </source>
</evidence>
<gene>
    <name evidence="2" type="ORF">GV827_17410</name>
</gene>
<dbReference type="InterPro" id="IPR006158">
    <property type="entry name" value="Cobalamin-bd"/>
</dbReference>
<evidence type="ECO:0000313" key="3">
    <source>
        <dbReference type="Proteomes" id="UP000468591"/>
    </source>
</evidence>
<dbReference type="EMBL" id="JAABNT010000012">
    <property type="protein sequence ID" value="NEK24169.1"/>
    <property type="molecule type" value="Genomic_DNA"/>
</dbReference>
<organism evidence="2 3">
    <name type="scientific">Sulfitobacter sediminilitoris</name>
    <dbReference type="NCBI Taxonomy" id="2698830"/>
    <lineage>
        <taxon>Bacteria</taxon>
        <taxon>Pseudomonadati</taxon>
        <taxon>Pseudomonadota</taxon>
        <taxon>Alphaproteobacteria</taxon>
        <taxon>Rhodobacterales</taxon>
        <taxon>Roseobacteraceae</taxon>
        <taxon>Sulfitobacter</taxon>
    </lineage>
</organism>
<keyword evidence="3" id="KW-1185">Reference proteome</keyword>
<proteinExistence type="predicted"/>
<name>A0A6P0CD94_9RHOB</name>
<dbReference type="GO" id="GO:0031419">
    <property type="term" value="F:cobalamin binding"/>
    <property type="evidence" value="ECO:0007669"/>
    <property type="project" value="InterPro"/>
</dbReference>
<dbReference type="RefSeq" id="WP_164355089.1">
    <property type="nucleotide sequence ID" value="NZ_JAABNT010000012.1"/>
</dbReference>
<comment type="caution">
    <text evidence="2">The sequence shown here is derived from an EMBL/GenBank/DDBJ whole genome shotgun (WGS) entry which is preliminary data.</text>
</comment>
<dbReference type="Pfam" id="PF02310">
    <property type="entry name" value="B12-binding"/>
    <property type="match status" value="1"/>
</dbReference>
<reference evidence="2 3" key="1">
    <citation type="submission" date="2020-01" db="EMBL/GenBank/DDBJ databases">
        <title>Sulfitobacter sediminilitoris sp. nov., isolated from a tidal flat.</title>
        <authorList>
            <person name="Park S."/>
            <person name="Yoon J.-H."/>
        </authorList>
    </citation>
    <scope>NUCLEOTIDE SEQUENCE [LARGE SCALE GENOMIC DNA]</scope>
    <source>
        <strain evidence="2 3">JBTF-M27</strain>
    </source>
</reference>
<dbReference type="SUPFAM" id="SSF52242">
    <property type="entry name" value="Cobalamin (vitamin B12)-binding domain"/>
    <property type="match status" value="1"/>
</dbReference>
<feature type="domain" description="B12-binding" evidence="1">
    <location>
        <begin position="132"/>
        <end position="252"/>
    </location>
</feature>
<dbReference type="PROSITE" id="PS51332">
    <property type="entry name" value="B12_BINDING"/>
    <property type="match status" value="1"/>
</dbReference>
<protein>
    <recommendedName>
        <fullName evidence="1">B12-binding domain-containing protein</fullName>
    </recommendedName>
</protein>
<evidence type="ECO:0000259" key="1">
    <source>
        <dbReference type="PROSITE" id="PS51332"/>
    </source>
</evidence>